<organism evidence="6 7">
    <name type="scientific">Virgisporangium aurantiacum</name>
    <dbReference type="NCBI Taxonomy" id="175570"/>
    <lineage>
        <taxon>Bacteria</taxon>
        <taxon>Bacillati</taxon>
        <taxon>Actinomycetota</taxon>
        <taxon>Actinomycetes</taxon>
        <taxon>Micromonosporales</taxon>
        <taxon>Micromonosporaceae</taxon>
        <taxon>Virgisporangium</taxon>
    </lineage>
</organism>
<evidence type="ECO:0000256" key="1">
    <source>
        <dbReference type="ARBA" id="ARBA00022729"/>
    </source>
</evidence>
<dbReference type="SMART" id="SM00560">
    <property type="entry name" value="LamGL"/>
    <property type="match status" value="2"/>
</dbReference>
<dbReference type="EMBL" id="BOPG01000021">
    <property type="protein sequence ID" value="GIJ55633.1"/>
    <property type="molecule type" value="Genomic_DNA"/>
</dbReference>
<feature type="chain" id="PRO_5035307448" description="LamG-like jellyroll fold domain-containing protein" evidence="4">
    <location>
        <begin position="25"/>
        <end position="1101"/>
    </location>
</feature>
<name>A0A8J4DZJ7_9ACTN</name>
<feature type="compositionally biased region" description="Polar residues" evidence="3">
    <location>
        <begin position="579"/>
        <end position="591"/>
    </location>
</feature>
<dbReference type="RefSeq" id="WP_203992735.1">
    <property type="nucleotide sequence ID" value="NZ_BOPG01000021.1"/>
</dbReference>
<evidence type="ECO:0000256" key="4">
    <source>
        <dbReference type="SAM" id="SignalP"/>
    </source>
</evidence>
<evidence type="ECO:0000313" key="7">
    <source>
        <dbReference type="Proteomes" id="UP000612585"/>
    </source>
</evidence>
<protein>
    <recommendedName>
        <fullName evidence="5">LamG-like jellyroll fold domain-containing protein</fullName>
    </recommendedName>
</protein>
<proteinExistence type="predicted"/>
<dbReference type="Pfam" id="PF13385">
    <property type="entry name" value="Laminin_G_3"/>
    <property type="match status" value="2"/>
</dbReference>
<dbReference type="PANTHER" id="PTHR46943">
    <property type="entry name" value="PENTRAXIN-RELATED PROTEIN PTX3"/>
    <property type="match status" value="1"/>
</dbReference>
<dbReference type="GO" id="GO:0006955">
    <property type="term" value="P:immune response"/>
    <property type="evidence" value="ECO:0007669"/>
    <property type="project" value="InterPro"/>
</dbReference>
<accession>A0A8J4DZJ7</accession>
<dbReference type="InterPro" id="IPR006558">
    <property type="entry name" value="LamG-like"/>
</dbReference>
<evidence type="ECO:0000313" key="6">
    <source>
        <dbReference type="EMBL" id="GIJ55633.1"/>
    </source>
</evidence>
<evidence type="ECO:0000256" key="3">
    <source>
        <dbReference type="SAM" id="MobiDB-lite"/>
    </source>
</evidence>
<dbReference type="SUPFAM" id="SSF49899">
    <property type="entry name" value="Concanavalin A-like lectins/glucanases"/>
    <property type="match status" value="2"/>
</dbReference>
<feature type="signal peptide" evidence="4">
    <location>
        <begin position="1"/>
        <end position="24"/>
    </location>
</feature>
<evidence type="ECO:0000256" key="2">
    <source>
        <dbReference type="ARBA" id="ARBA00023157"/>
    </source>
</evidence>
<feature type="region of interest" description="Disordered" evidence="3">
    <location>
        <begin position="576"/>
        <end position="595"/>
    </location>
</feature>
<evidence type="ECO:0000259" key="5">
    <source>
        <dbReference type="SMART" id="SM00560"/>
    </source>
</evidence>
<dbReference type="Proteomes" id="UP000612585">
    <property type="component" value="Unassembled WGS sequence"/>
</dbReference>
<keyword evidence="1 4" id="KW-0732">Signal</keyword>
<feature type="domain" description="LamG-like jellyroll fold" evidence="5">
    <location>
        <begin position="744"/>
        <end position="883"/>
    </location>
</feature>
<dbReference type="AlphaFoldDB" id="A0A8J4DZJ7"/>
<gene>
    <name evidence="6" type="ORF">Vau01_031490</name>
</gene>
<keyword evidence="7" id="KW-1185">Reference proteome</keyword>
<dbReference type="Gene3D" id="2.60.120.200">
    <property type="match status" value="2"/>
</dbReference>
<feature type="domain" description="LamG-like jellyroll fold" evidence="5">
    <location>
        <begin position="954"/>
        <end position="1093"/>
    </location>
</feature>
<reference evidence="6" key="1">
    <citation type="submission" date="2021-01" db="EMBL/GenBank/DDBJ databases">
        <title>Whole genome shotgun sequence of Virgisporangium aurantiacum NBRC 16421.</title>
        <authorList>
            <person name="Komaki H."/>
            <person name="Tamura T."/>
        </authorList>
    </citation>
    <scope>NUCLEOTIDE SEQUENCE</scope>
    <source>
        <strain evidence="6">NBRC 16421</strain>
    </source>
</reference>
<dbReference type="InterPro" id="IPR042837">
    <property type="entry name" value="PTX3"/>
</dbReference>
<dbReference type="PANTHER" id="PTHR46943:SF1">
    <property type="entry name" value="PENTRAXIN-RELATED PROTEIN PTX3"/>
    <property type="match status" value="1"/>
</dbReference>
<dbReference type="InterPro" id="IPR013320">
    <property type="entry name" value="ConA-like_dom_sf"/>
</dbReference>
<keyword evidence="2" id="KW-1015">Disulfide bond</keyword>
<comment type="caution">
    <text evidence="6">The sequence shown here is derived from an EMBL/GenBank/DDBJ whole genome shotgun (WGS) entry which is preliminary data.</text>
</comment>
<sequence>MRRIFSLLLCAATGAVAFAMPAGAAPSLPGRAPTTDPTVGAAAERATESSAWTLARQTGARVAVADKRTETEEVFANPDGTFTMVQNALPVRVRQGNRWAPVDATLRVYRDGTVRPVATTVPVVLSGGGSTPLARVGWRGTEFAMSWPGTLPAPVLVGDTATYRNVLPDVDLVVTVDSLGFSEVVVVKTPAAAKHKDLATLRLPTSTVGLTQKVDKAGNISHVDASGTTVFHAGTPLMWDSSTGDVGARGFAAAANPGRHAAMRTAAAADGLAITPDQGMLTDPGTKFPVYLDPSVRFTGSRLAWTSVWKAHPDSKYFNSTDIARVGHENDSGMTNRSFFRMDTSTVKGKQIVAATFRTYENHAWSCGARNVEVWRTGAINANTTWNAQPSWITKLQTLNVAKGYNSSCPDGNVDFNVLAGVQTSAAANANDLTLGLRATSETDTFAWKKFANNPTLIVDYNTAPAVPTNPTIDPGLPCVTGANRPSIQTLTPTLRATVADTTATTARFEWWVTGGSKISEAAVTVSGSAASTTVPAGTFVNGGTYSWRVRSENTLGQSDFTSFCELTIDQSAPIDTPRVTSTQYPSTPQGSEPVYRGGVGVPGSFTFTPGPGDSDVTSYRYGLNEFPPSTVVTGTGTPATATVSVTPTVEGLNTLYVQARDAGGNLGPIIGYQFYVRLATMPLGHWKLDETSGTTAADASGSNLTASATGPVSWTAGRIGGAARFAGTTGSLGTAQAPIRTNASFTVAAWVKLDHGSGSFTAVSQDGTRQSGYYLRYDNTIDRWVFGMASTDTDTEVLRQAVSLAAPRYQVWTHLAGVYDSAGGQLSLYVDGQLQGTALHSSIWTAGGGLQIGRGLYRGAQVGWWPGDLDDVRVYQTVLPTSAIANLAAATATAAGYWKLDEGSGTVAADSSGSGRPLTASGCTWGTGWVGGSLVANGACTAASATPVVRTDQSFTVAAWVRYSGGSTNATILSQDGVTNSGFYLQYLAAENHWAFTLPNSDSSFETLVTARSSQPVSANVWTHVAGVYDASAMQLRLYVDGVLVAIASHSNAWHADGPMRIGRGKWHGGNTDWWRGDVDDARAFQGALTDDQIFQLIAP</sequence>
<feature type="region of interest" description="Disordered" evidence="3">
    <location>
        <begin position="24"/>
        <end position="46"/>
    </location>
</feature>